<gene>
    <name evidence="1" type="ORF">AM493_08695</name>
</gene>
<dbReference type="PATRIC" id="fig|1202724.3.peg.1806"/>
<dbReference type="PROSITE" id="PS51257">
    <property type="entry name" value="PROKAR_LIPOPROTEIN"/>
    <property type="match status" value="1"/>
</dbReference>
<accession>A0A0N0RQQ7</accession>
<protein>
    <submittedName>
        <fullName evidence="1">Uncharacterized protein</fullName>
    </submittedName>
</protein>
<dbReference type="SUPFAM" id="SSF48695">
    <property type="entry name" value="Multiheme cytochromes"/>
    <property type="match status" value="1"/>
</dbReference>
<dbReference type="OrthoDB" id="338827at2"/>
<dbReference type="STRING" id="1202724.AM493_08695"/>
<evidence type="ECO:0000313" key="1">
    <source>
        <dbReference type="EMBL" id="KOS06106.1"/>
    </source>
</evidence>
<comment type="caution">
    <text evidence="1">The sequence shown here is derived from an EMBL/GenBank/DDBJ whole genome shotgun (WGS) entry which is preliminary data.</text>
</comment>
<dbReference type="AlphaFoldDB" id="A0A0N0RQQ7"/>
<keyword evidence="2" id="KW-1185">Reference proteome</keyword>
<sequence>MKKLYTKALIAVTAISAILYSCGKDDAEEYIPLPESPVVLDPEAEPHPKLSDYHFFEGELKNLEPAYGVLPYDLNSSLFTDYALKKRFIWMPAGQTAHYTTDGQVPDFPVGTVLIKNFYYENTLPNNTTIIIETRLLIKKAAGWHMANYVWNDAQTEAELNTTGGTKEITWMHNGVEDSVDYKIPTHNQCMQCHAQNDIEMPIGPKPQNINKMYAYADGSMNQLARWKQFGYLDTYPQQILSTVNWEDTAQPLELRVRSYLDVNCAHCHTQGADCGYTPMDLAFANSITPENLGICREPVDFVSGREEYIVSGQETANSLMYWRMNNTIQAEMMPPLGRVTIHTEGVQLIEEWINAMESPCP</sequence>
<dbReference type="InterPro" id="IPR022269">
    <property type="entry name" value="SO_2930-like_C"/>
</dbReference>
<organism evidence="1 2">
    <name type="scientific">Flavobacterium akiainvivens</name>
    <dbReference type="NCBI Taxonomy" id="1202724"/>
    <lineage>
        <taxon>Bacteria</taxon>
        <taxon>Pseudomonadati</taxon>
        <taxon>Bacteroidota</taxon>
        <taxon>Flavobacteriia</taxon>
        <taxon>Flavobacteriales</taxon>
        <taxon>Flavobacteriaceae</taxon>
        <taxon>Flavobacterium</taxon>
    </lineage>
</organism>
<dbReference type="EMBL" id="LIYD01000005">
    <property type="protein sequence ID" value="KOS06106.1"/>
    <property type="molecule type" value="Genomic_DNA"/>
</dbReference>
<dbReference type="InterPro" id="IPR036280">
    <property type="entry name" value="Multihaem_cyt_sf"/>
</dbReference>
<dbReference type="Proteomes" id="UP000037755">
    <property type="component" value="Unassembled WGS sequence"/>
</dbReference>
<proteinExistence type="predicted"/>
<dbReference type="RefSeq" id="WP_054407596.1">
    <property type="nucleotide sequence ID" value="NZ_FOYA01000007.1"/>
</dbReference>
<reference evidence="1 2" key="1">
    <citation type="submission" date="2015-08" db="EMBL/GenBank/DDBJ databases">
        <title>Whole genome sequence of Flavobacterium akiainvivens IK-1T, from decaying Wikstroemia oahuensis, an endemic Hawaiian shrub.</title>
        <authorList>
            <person name="Wan X."/>
            <person name="Hou S."/>
            <person name="Saito J."/>
            <person name="Donachie S."/>
        </authorList>
    </citation>
    <scope>NUCLEOTIDE SEQUENCE [LARGE SCALE GENOMIC DNA]</scope>
    <source>
        <strain evidence="1 2">IK-1</strain>
    </source>
</reference>
<dbReference type="NCBIfam" id="TIGR03806">
    <property type="entry name" value="chp_HNE_0200"/>
    <property type="match status" value="1"/>
</dbReference>
<evidence type="ECO:0000313" key="2">
    <source>
        <dbReference type="Proteomes" id="UP000037755"/>
    </source>
</evidence>
<name>A0A0N0RQQ7_9FLAO</name>